<reference evidence="3 4" key="2">
    <citation type="journal article" date="2013" name="PLoS ONE">
        <title>INDIGO - INtegrated Data Warehouse of MIcrobial GenOmes with Examples from the Red Sea Extremophiles.</title>
        <authorList>
            <person name="Alam I."/>
            <person name="Antunes A."/>
            <person name="Kamau A.A."/>
            <person name="Ba Alawi W."/>
            <person name="Kalkatawi M."/>
            <person name="Stingl U."/>
            <person name="Bajic V.B."/>
        </authorList>
    </citation>
    <scope>NUCLEOTIDE SEQUENCE [LARGE SCALE GENOMIC DNA]</scope>
    <source>
        <strain evidence="3 4">E1L3A</strain>
    </source>
</reference>
<sequence length="266" mass="26944">MMKKTAIALGLAMVSGLGVAAQNGAAVGASAQANAGQSGVGIDMEASINTQFDALDTNGDGVLSRSEAESNPRISALYDSMNTADTIEDSAKESTPNGLTRDQFQAGMQAAASGSGSLGPAASGGETYTIMRDGSRKLKQGATGAASKAGSRAQGAASAVTGQVGDAASQAGAEAQSQQQRLQNQSQSMHNRARDGAEQVRSEAEPRRDRTQNKAAEMQQRARGQGGTSDAPQGANAQGSVETDTSIQRSGNYGAAAETNTRIDAD</sequence>
<feature type="region of interest" description="Disordered" evidence="1">
    <location>
        <begin position="167"/>
        <end position="266"/>
    </location>
</feature>
<feature type="chain" id="PRO_5004626318" description="EF-hand domain-containing protein" evidence="2">
    <location>
        <begin position="21"/>
        <end position="266"/>
    </location>
</feature>
<name>U2E197_9GAMM</name>
<feature type="signal peptide" evidence="2">
    <location>
        <begin position="1"/>
        <end position="20"/>
    </location>
</feature>
<evidence type="ECO:0000313" key="4">
    <source>
        <dbReference type="Proteomes" id="UP000006242"/>
    </source>
</evidence>
<dbReference type="STRING" id="1033802.SSPSH_003454"/>
<evidence type="ECO:0000313" key="3">
    <source>
        <dbReference type="EMBL" id="ERJ17691.1"/>
    </source>
</evidence>
<dbReference type="AlphaFoldDB" id="U2E197"/>
<feature type="compositionally biased region" description="Low complexity" evidence="1">
    <location>
        <begin position="108"/>
        <end position="125"/>
    </location>
</feature>
<comment type="caution">
    <text evidence="3">The sequence shown here is derived from an EMBL/GenBank/DDBJ whole genome shotgun (WGS) entry which is preliminary data.</text>
</comment>
<proteinExistence type="predicted"/>
<feature type="compositionally biased region" description="Low complexity" evidence="1">
    <location>
        <begin position="167"/>
        <end position="188"/>
    </location>
</feature>
<organism evidence="3 4">
    <name type="scientific">Salinisphaera shabanensis E1L3A</name>
    <dbReference type="NCBI Taxonomy" id="1033802"/>
    <lineage>
        <taxon>Bacteria</taxon>
        <taxon>Pseudomonadati</taxon>
        <taxon>Pseudomonadota</taxon>
        <taxon>Gammaproteobacteria</taxon>
        <taxon>Salinisphaerales</taxon>
        <taxon>Salinisphaeraceae</taxon>
        <taxon>Salinisphaera</taxon>
    </lineage>
</organism>
<evidence type="ECO:0008006" key="5">
    <source>
        <dbReference type="Google" id="ProtNLM"/>
    </source>
</evidence>
<protein>
    <recommendedName>
        <fullName evidence="5">EF-hand domain-containing protein</fullName>
    </recommendedName>
</protein>
<accession>U2E197</accession>
<keyword evidence="4" id="KW-1185">Reference proteome</keyword>
<dbReference type="Proteomes" id="UP000006242">
    <property type="component" value="Unassembled WGS sequence"/>
</dbReference>
<feature type="compositionally biased region" description="Polar residues" evidence="1">
    <location>
        <begin position="228"/>
        <end position="251"/>
    </location>
</feature>
<feature type="compositionally biased region" description="Basic and acidic residues" evidence="1">
    <location>
        <begin position="192"/>
        <end position="212"/>
    </location>
</feature>
<evidence type="ECO:0000256" key="1">
    <source>
        <dbReference type="SAM" id="MobiDB-lite"/>
    </source>
</evidence>
<dbReference type="InterPro" id="IPR011992">
    <property type="entry name" value="EF-hand-dom_pair"/>
</dbReference>
<keyword evidence="2" id="KW-0732">Signal</keyword>
<feature type="region of interest" description="Disordered" evidence="1">
    <location>
        <begin position="108"/>
        <end position="128"/>
    </location>
</feature>
<dbReference type="RefSeq" id="WP_006915142.1">
    <property type="nucleotide sequence ID" value="NZ_AFNV02000030.1"/>
</dbReference>
<dbReference type="EMBL" id="AFNV02000030">
    <property type="protein sequence ID" value="ERJ17691.1"/>
    <property type="molecule type" value="Genomic_DNA"/>
</dbReference>
<dbReference type="OrthoDB" id="6025648at2"/>
<evidence type="ECO:0000256" key="2">
    <source>
        <dbReference type="SAM" id="SignalP"/>
    </source>
</evidence>
<gene>
    <name evidence="3" type="ORF">SSPSH_003454</name>
</gene>
<reference evidence="3 4" key="1">
    <citation type="journal article" date="2011" name="J. Bacteriol.">
        <title>Genome sequence of Salinisphaera shabanensis, a gammaproteobacterium from the harsh, variable environment of the brine-seawater interface of the Shaban Deep in the Red Sea.</title>
        <authorList>
            <person name="Antunes A."/>
            <person name="Alam I."/>
            <person name="Bajic V.B."/>
            <person name="Stingl U."/>
        </authorList>
    </citation>
    <scope>NUCLEOTIDE SEQUENCE [LARGE SCALE GENOMIC DNA]</scope>
    <source>
        <strain evidence="3 4">E1L3A</strain>
    </source>
</reference>
<dbReference type="SUPFAM" id="SSF47473">
    <property type="entry name" value="EF-hand"/>
    <property type="match status" value="1"/>
</dbReference>
<dbReference type="Gene3D" id="1.20.120.20">
    <property type="entry name" value="Apolipoprotein"/>
    <property type="match status" value="1"/>
</dbReference>